<dbReference type="Pfam" id="PF12791">
    <property type="entry name" value="RsgI_N"/>
    <property type="match status" value="1"/>
</dbReference>
<organism evidence="9 10">
    <name type="scientific">Vallitalea pronyensis</name>
    <dbReference type="NCBI Taxonomy" id="1348613"/>
    <lineage>
        <taxon>Bacteria</taxon>
        <taxon>Bacillati</taxon>
        <taxon>Bacillota</taxon>
        <taxon>Clostridia</taxon>
        <taxon>Lachnospirales</taxon>
        <taxon>Vallitaleaceae</taxon>
        <taxon>Vallitalea</taxon>
    </lineage>
</organism>
<dbReference type="InterPro" id="IPR024449">
    <property type="entry name" value="Anti-sigma_RsgI_N"/>
</dbReference>
<feature type="compositionally biased region" description="Basic and acidic residues" evidence="6">
    <location>
        <begin position="366"/>
        <end position="388"/>
    </location>
</feature>
<evidence type="ECO:0000259" key="8">
    <source>
        <dbReference type="PROSITE" id="PS51849"/>
    </source>
</evidence>
<dbReference type="AlphaFoldDB" id="A0A8J8MGN3"/>
<gene>
    <name evidence="9" type="ORF">HZI73_02395</name>
</gene>
<protein>
    <submittedName>
        <fullName evidence="9">Anti-sigma factor domain-containing protein</fullName>
    </submittedName>
</protein>
<evidence type="ECO:0000256" key="2">
    <source>
        <dbReference type="ARBA" id="ARBA00022475"/>
    </source>
</evidence>
<feature type="compositionally biased region" description="Basic and acidic residues" evidence="6">
    <location>
        <begin position="310"/>
        <end position="343"/>
    </location>
</feature>
<feature type="compositionally biased region" description="Acidic residues" evidence="6">
    <location>
        <begin position="353"/>
        <end position="365"/>
    </location>
</feature>
<feature type="compositionally biased region" description="Basic and acidic residues" evidence="6">
    <location>
        <begin position="246"/>
        <end position="284"/>
    </location>
</feature>
<dbReference type="KEGG" id="vpy:HZI73_02395"/>
<keyword evidence="3 7" id="KW-0812">Transmembrane</keyword>
<feature type="transmembrane region" description="Helical" evidence="7">
    <location>
        <begin position="51"/>
        <end position="72"/>
    </location>
</feature>
<dbReference type="Pfam" id="PF23750">
    <property type="entry name" value="RsgI_M"/>
    <property type="match status" value="1"/>
</dbReference>
<keyword evidence="4 7" id="KW-1133">Transmembrane helix</keyword>
<dbReference type="GO" id="GO:0005886">
    <property type="term" value="C:plasma membrane"/>
    <property type="evidence" value="ECO:0007669"/>
    <property type="project" value="UniProtKB-SubCell"/>
</dbReference>
<evidence type="ECO:0000256" key="7">
    <source>
        <dbReference type="SAM" id="Phobius"/>
    </source>
</evidence>
<dbReference type="InterPro" id="IPR055431">
    <property type="entry name" value="RsgI_M"/>
</dbReference>
<dbReference type="PROSITE" id="PS51849">
    <property type="entry name" value="RSGI_N"/>
    <property type="match status" value="1"/>
</dbReference>
<evidence type="ECO:0000256" key="1">
    <source>
        <dbReference type="ARBA" id="ARBA00004162"/>
    </source>
</evidence>
<evidence type="ECO:0000256" key="6">
    <source>
        <dbReference type="SAM" id="MobiDB-lite"/>
    </source>
</evidence>
<dbReference type="RefSeq" id="WP_212696665.1">
    <property type="nucleotide sequence ID" value="NZ_CP058649.1"/>
</dbReference>
<keyword evidence="10" id="KW-1185">Reference proteome</keyword>
<sequence length="433" mass="51343">MRAVVMEIKDKHVIVMTRDGQFKKIKKPQENLIIGMEITLPVGVQQNIRRIAAILVIVILMSGLGVSAYAYYTPYGYVNLDINPNIEIIYNRFNRVLKMNGLNEDGKNLVNNMTRYKYTKVEDTMSKIIHKTFEEEQVEDSHVLITYDHMDHHTMDILKEALEEDSQVDVHTIRMSTNDYEEVKNRGESLGKAILIENIMGNHTDYEPKELEQKPIEALIEIAEDIVEKEKDTMEEESILEPQPNKQKEDKSKEKMKEDSRRLDKKTDKNKVNKQAKDTIKVESEDILEEIETPNRRQKAFSEDDEDDKDKDKKEVLEQSNKKSKKDSRLKERADEEEKGKDKNKSKRVREKDEEDEEEDDDEDTKEDRKQNSKYNESKDNNRRKERVEEWEEDREDHEDDDHEDDDHIKTRYNKGNKRNPRNKQNQQERKKD</sequence>
<keyword evidence="2" id="KW-1003">Cell membrane</keyword>
<evidence type="ECO:0000313" key="9">
    <source>
        <dbReference type="EMBL" id="QUI21201.1"/>
    </source>
</evidence>
<evidence type="ECO:0000313" key="10">
    <source>
        <dbReference type="Proteomes" id="UP000683246"/>
    </source>
</evidence>
<feature type="domain" description="RsgI N-terminal anti-sigma" evidence="8">
    <location>
        <begin position="1"/>
        <end position="49"/>
    </location>
</feature>
<comment type="subcellular location">
    <subcellularLocation>
        <location evidence="1">Cell membrane</location>
        <topology evidence="1">Single-pass membrane protein</topology>
    </subcellularLocation>
</comment>
<keyword evidence="5 7" id="KW-0472">Membrane</keyword>
<feature type="compositionally biased region" description="Basic residues" evidence="6">
    <location>
        <begin position="411"/>
        <end position="422"/>
    </location>
</feature>
<accession>A0A8J8MGN3</accession>
<feature type="compositionally biased region" description="Acidic residues" evidence="6">
    <location>
        <begin position="389"/>
        <end position="405"/>
    </location>
</feature>
<evidence type="ECO:0000256" key="4">
    <source>
        <dbReference type="ARBA" id="ARBA00022989"/>
    </source>
</evidence>
<name>A0A8J8MGN3_9FIRM</name>
<dbReference type="EMBL" id="CP058649">
    <property type="protein sequence ID" value="QUI21201.1"/>
    <property type="molecule type" value="Genomic_DNA"/>
</dbReference>
<evidence type="ECO:0000256" key="5">
    <source>
        <dbReference type="ARBA" id="ARBA00023136"/>
    </source>
</evidence>
<feature type="region of interest" description="Disordered" evidence="6">
    <location>
        <begin position="231"/>
        <end position="433"/>
    </location>
</feature>
<reference evidence="9" key="1">
    <citation type="submission" date="2020-07" db="EMBL/GenBank/DDBJ databases">
        <title>Vallitalea pronyensis genome.</title>
        <authorList>
            <person name="Postec A."/>
        </authorList>
    </citation>
    <scope>NUCLEOTIDE SEQUENCE</scope>
    <source>
        <strain evidence="9">FatNI3</strain>
    </source>
</reference>
<evidence type="ECO:0000256" key="3">
    <source>
        <dbReference type="ARBA" id="ARBA00022692"/>
    </source>
</evidence>
<proteinExistence type="predicted"/>
<dbReference type="Proteomes" id="UP000683246">
    <property type="component" value="Chromosome"/>
</dbReference>